<dbReference type="Pfam" id="PF19386">
    <property type="entry name" value="DUF5961"/>
    <property type="match status" value="1"/>
</dbReference>
<accession>A0AB39KW61</accession>
<gene>
    <name evidence="1" type="ORF">ABOZ73_07425</name>
</gene>
<dbReference type="InterPro" id="IPR046005">
    <property type="entry name" value="DUF5961"/>
</dbReference>
<reference evidence="1" key="1">
    <citation type="submission" date="2024-06" db="EMBL/GenBank/DDBJ databases">
        <title>Caulobacter inopinatus, sp. nov.</title>
        <authorList>
            <person name="Donachie S.P."/>
        </authorList>
    </citation>
    <scope>NUCLEOTIDE SEQUENCE</scope>
    <source>
        <strain evidence="1">73W</strain>
    </source>
</reference>
<proteinExistence type="predicted"/>
<evidence type="ECO:0000313" key="1">
    <source>
        <dbReference type="EMBL" id="XDO98237.1"/>
    </source>
</evidence>
<organism evidence="1">
    <name type="scientific">Caulobacter sp. 73W</name>
    <dbReference type="NCBI Taxonomy" id="3161137"/>
    <lineage>
        <taxon>Bacteria</taxon>
        <taxon>Pseudomonadati</taxon>
        <taxon>Pseudomonadota</taxon>
        <taxon>Alphaproteobacteria</taxon>
        <taxon>Caulobacterales</taxon>
        <taxon>Caulobacteraceae</taxon>
        <taxon>Caulobacter</taxon>
    </lineage>
</organism>
<sequence length="71" mass="7813">MSNQEQTYLVRRSGERAGRLVQAQSIEEAAVAWLEVADAEDGELSVIVRPCDGHDEHCLVIDLGTGETRQC</sequence>
<protein>
    <submittedName>
        <fullName evidence="1">DUF5961 family protein</fullName>
    </submittedName>
</protein>
<dbReference type="AlphaFoldDB" id="A0AB39KW61"/>
<dbReference type="RefSeq" id="WP_369061983.1">
    <property type="nucleotide sequence ID" value="NZ_CP158375.1"/>
</dbReference>
<name>A0AB39KW61_9CAUL</name>
<dbReference type="EMBL" id="CP158375">
    <property type="protein sequence ID" value="XDO98237.1"/>
    <property type="molecule type" value="Genomic_DNA"/>
</dbReference>